<feature type="repeat" description="TPR" evidence="11">
    <location>
        <begin position="58"/>
        <end position="91"/>
    </location>
</feature>
<dbReference type="GO" id="GO:0016020">
    <property type="term" value="C:membrane"/>
    <property type="evidence" value="ECO:0007669"/>
    <property type="project" value="UniProtKB-SubCell"/>
</dbReference>
<feature type="transmembrane region" description="Helical" evidence="13">
    <location>
        <begin position="650"/>
        <end position="671"/>
    </location>
</feature>
<dbReference type="FunFam" id="1.25.40.10:FF:000224">
    <property type="entry name" value="DnaJ and TPR domain protein"/>
    <property type="match status" value="1"/>
</dbReference>
<dbReference type="InterPro" id="IPR027359">
    <property type="entry name" value="Volt_channel_dom_sf"/>
</dbReference>
<feature type="transmembrane region" description="Helical" evidence="13">
    <location>
        <begin position="683"/>
        <end position="704"/>
    </location>
</feature>
<dbReference type="PRINTS" id="PR00169">
    <property type="entry name" value="KCHANNEL"/>
</dbReference>
<feature type="chain" id="PRO_5034409195" description="Tetratricopeptide repeat and J domain-containing co-chaperone DNJ1" evidence="14">
    <location>
        <begin position="21"/>
        <end position="985"/>
    </location>
</feature>
<dbReference type="GO" id="GO:0051787">
    <property type="term" value="F:misfolded protein binding"/>
    <property type="evidence" value="ECO:0007669"/>
    <property type="project" value="TreeGrafter"/>
</dbReference>
<gene>
    <name evidence="16" type="ORF">INT46_010125</name>
</gene>
<name>A0A8H7QQW8_9FUNG</name>
<feature type="transmembrane region" description="Helical" evidence="13">
    <location>
        <begin position="616"/>
        <end position="638"/>
    </location>
</feature>
<feature type="transmembrane region" description="Helical" evidence="13">
    <location>
        <begin position="795"/>
        <end position="816"/>
    </location>
</feature>
<feature type="compositionally biased region" description="Low complexity" evidence="12">
    <location>
        <begin position="531"/>
        <end position="546"/>
    </location>
</feature>
<evidence type="ECO:0000256" key="9">
    <source>
        <dbReference type="ARBA" id="ARBA00023136"/>
    </source>
</evidence>
<evidence type="ECO:0000259" key="15">
    <source>
        <dbReference type="PROSITE" id="PS50076"/>
    </source>
</evidence>
<feature type="signal peptide" evidence="14">
    <location>
        <begin position="1"/>
        <end position="20"/>
    </location>
</feature>
<evidence type="ECO:0000256" key="13">
    <source>
        <dbReference type="SAM" id="Phobius"/>
    </source>
</evidence>
<dbReference type="Gene3D" id="1.25.40.10">
    <property type="entry name" value="Tetratricopeptide repeat domain"/>
    <property type="match status" value="1"/>
</dbReference>
<dbReference type="Pfam" id="PF00520">
    <property type="entry name" value="Ion_trans"/>
    <property type="match status" value="1"/>
</dbReference>
<dbReference type="Gene3D" id="1.20.120.350">
    <property type="entry name" value="Voltage-gated potassium channels. Chain C"/>
    <property type="match status" value="1"/>
</dbReference>
<evidence type="ECO:0000256" key="6">
    <source>
        <dbReference type="ARBA" id="ARBA00022803"/>
    </source>
</evidence>
<dbReference type="InterPro" id="IPR005821">
    <property type="entry name" value="Ion_trans_dom"/>
</dbReference>
<feature type="transmembrane region" description="Helical" evidence="13">
    <location>
        <begin position="752"/>
        <end position="774"/>
    </location>
</feature>
<dbReference type="InterPro" id="IPR011990">
    <property type="entry name" value="TPR-like_helical_dom_sf"/>
</dbReference>
<evidence type="ECO:0000313" key="16">
    <source>
        <dbReference type="EMBL" id="KAG2196630.1"/>
    </source>
</evidence>
<dbReference type="PANTHER" id="PTHR44140">
    <property type="entry name" value="LD25575P"/>
    <property type="match status" value="1"/>
</dbReference>
<evidence type="ECO:0000256" key="11">
    <source>
        <dbReference type="PROSITE-ProRule" id="PRU00339"/>
    </source>
</evidence>
<evidence type="ECO:0000256" key="4">
    <source>
        <dbReference type="ARBA" id="ARBA00022729"/>
    </source>
</evidence>
<comment type="caution">
    <text evidence="16">The sequence shown here is derived from an EMBL/GenBank/DDBJ whole genome shotgun (WGS) entry which is preliminary data.</text>
</comment>
<dbReference type="PRINTS" id="PR00625">
    <property type="entry name" value="JDOMAIN"/>
</dbReference>
<evidence type="ECO:0000256" key="7">
    <source>
        <dbReference type="ARBA" id="ARBA00022824"/>
    </source>
</evidence>
<accession>A0A8H7QQW8</accession>
<dbReference type="InterPro" id="IPR051727">
    <property type="entry name" value="DnaJ_C3_Co-chaperones"/>
</dbReference>
<dbReference type="SUPFAM" id="SSF48452">
    <property type="entry name" value="TPR-like"/>
    <property type="match status" value="1"/>
</dbReference>
<evidence type="ECO:0000256" key="14">
    <source>
        <dbReference type="SAM" id="SignalP"/>
    </source>
</evidence>
<feature type="repeat" description="TPR" evidence="11">
    <location>
        <begin position="24"/>
        <end position="57"/>
    </location>
</feature>
<dbReference type="SUPFAM" id="SSF81324">
    <property type="entry name" value="Voltage-gated potassium channels"/>
    <property type="match status" value="1"/>
</dbReference>
<dbReference type="InterPro" id="IPR019734">
    <property type="entry name" value="TPR_rpt"/>
</dbReference>
<feature type="domain" description="J" evidence="15">
    <location>
        <begin position="399"/>
        <end position="467"/>
    </location>
</feature>
<dbReference type="CDD" id="cd06257">
    <property type="entry name" value="DnaJ"/>
    <property type="match status" value="1"/>
</dbReference>
<dbReference type="PROSITE" id="PS50005">
    <property type="entry name" value="TPR"/>
    <property type="match status" value="2"/>
</dbReference>
<dbReference type="Pfam" id="PF13432">
    <property type="entry name" value="TPR_16"/>
    <property type="match status" value="1"/>
</dbReference>
<evidence type="ECO:0000256" key="2">
    <source>
        <dbReference type="ARBA" id="ARBA00004319"/>
    </source>
</evidence>
<keyword evidence="8 13" id="KW-1133">Transmembrane helix</keyword>
<keyword evidence="7" id="KW-0256">Endoplasmic reticulum</keyword>
<proteinExistence type="predicted"/>
<dbReference type="GO" id="GO:0034975">
    <property type="term" value="P:protein folding in endoplasmic reticulum"/>
    <property type="evidence" value="ECO:0007669"/>
    <property type="project" value="TreeGrafter"/>
</dbReference>
<dbReference type="GO" id="GO:0051087">
    <property type="term" value="F:protein-folding chaperone binding"/>
    <property type="evidence" value="ECO:0007669"/>
    <property type="project" value="TreeGrafter"/>
</dbReference>
<keyword evidence="9 13" id="KW-0472">Membrane</keyword>
<evidence type="ECO:0000256" key="12">
    <source>
        <dbReference type="SAM" id="MobiDB-lite"/>
    </source>
</evidence>
<dbReference type="FunFam" id="1.10.287.70:FF:000097">
    <property type="entry name" value="Potassium voltage-gated channel subfamily G member 3"/>
    <property type="match status" value="1"/>
</dbReference>
<dbReference type="PANTHER" id="PTHR44140:SF2">
    <property type="entry name" value="LD25575P"/>
    <property type="match status" value="1"/>
</dbReference>
<evidence type="ECO:0000256" key="1">
    <source>
        <dbReference type="ARBA" id="ARBA00004141"/>
    </source>
</evidence>
<dbReference type="SMART" id="SM00028">
    <property type="entry name" value="TPR"/>
    <property type="match status" value="6"/>
</dbReference>
<keyword evidence="17" id="KW-1185">Reference proteome</keyword>
<evidence type="ECO:0000313" key="17">
    <source>
        <dbReference type="Proteomes" id="UP000650833"/>
    </source>
</evidence>
<organism evidence="16 17">
    <name type="scientific">Mucor plumbeus</name>
    <dbReference type="NCBI Taxonomy" id="97098"/>
    <lineage>
        <taxon>Eukaryota</taxon>
        <taxon>Fungi</taxon>
        <taxon>Fungi incertae sedis</taxon>
        <taxon>Mucoromycota</taxon>
        <taxon>Mucoromycotina</taxon>
        <taxon>Mucoromycetes</taxon>
        <taxon>Mucorales</taxon>
        <taxon>Mucorineae</taxon>
        <taxon>Mucoraceae</taxon>
        <taxon>Mucor</taxon>
    </lineage>
</organism>
<keyword evidence="5" id="KW-0677">Repeat</keyword>
<dbReference type="Gene3D" id="1.10.287.70">
    <property type="match status" value="1"/>
</dbReference>
<comment type="subcellular location">
    <subcellularLocation>
        <location evidence="2">Endoplasmic reticulum lumen</location>
    </subcellularLocation>
    <subcellularLocation>
        <location evidence="1">Membrane</location>
        <topology evidence="1">Multi-pass membrane protein</topology>
    </subcellularLocation>
</comment>
<protein>
    <recommendedName>
        <fullName evidence="10">Tetratricopeptide repeat and J domain-containing co-chaperone DNJ1</fullName>
    </recommendedName>
</protein>
<dbReference type="Pfam" id="PF00226">
    <property type="entry name" value="DnaJ"/>
    <property type="match status" value="1"/>
</dbReference>
<evidence type="ECO:0000256" key="8">
    <source>
        <dbReference type="ARBA" id="ARBA00022989"/>
    </source>
</evidence>
<dbReference type="PROSITE" id="PS50076">
    <property type="entry name" value="DNAJ_2"/>
    <property type="match status" value="1"/>
</dbReference>
<evidence type="ECO:0000256" key="10">
    <source>
        <dbReference type="ARBA" id="ARBA00073740"/>
    </source>
</evidence>
<evidence type="ECO:0000256" key="3">
    <source>
        <dbReference type="ARBA" id="ARBA00022692"/>
    </source>
</evidence>
<dbReference type="Proteomes" id="UP000650833">
    <property type="component" value="Unassembled WGS sequence"/>
</dbReference>
<feature type="region of interest" description="Disordered" evidence="12">
    <location>
        <begin position="459"/>
        <end position="548"/>
    </location>
</feature>
<dbReference type="GO" id="GO:0005788">
    <property type="term" value="C:endoplasmic reticulum lumen"/>
    <property type="evidence" value="ECO:0007669"/>
    <property type="project" value="UniProtKB-SubCell"/>
</dbReference>
<dbReference type="SMART" id="SM00271">
    <property type="entry name" value="DnaJ"/>
    <property type="match status" value="1"/>
</dbReference>
<feature type="transmembrane region" description="Helical" evidence="13">
    <location>
        <begin position="828"/>
        <end position="851"/>
    </location>
</feature>
<keyword evidence="6 11" id="KW-0802">TPR repeat</keyword>
<evidence type="ECO:0000256" key="5">
    <source>
        <dbReference type="ARBA" id="ARBA00022737"/>
    </source>
</evidence>
<dbReference type="OrthoDB" id="1726119at2759"/>
<dbReference type="SUPFAM" id="SSF46565">
    <property type="entry name" value="Chaperone J-domain"/>
    <property type="match status" value="1"/>
</dbReference>
<dbReference type="AlphaFoldDB" id="A0A8H7QQW8"/>
<sequence>MKSNKLLAFLIPLFVNTCYADKNIEQHLAEGNQYLVTGKYNDAIISFDAAIQQDPSDYVSYYKRATAYLSLGRTASAIDDFTKILGLRPGFEKALLQRAKLYAGDGEFFLAKRDLLEHNNSKPNEEVKNLLESVEHAEKQSILGQQAHEDKNYEQCIQHMTEVIRIAPQKPQWRVIRAKCHIGKGEIEEAANDYTRVSHLNPSDKNLLLDLASINFFSLYEPDRALTQLKQCIHYDPEDRQCKGLFRFIKRIDKEIKKSTEAQQGQRYAIALNGLIGTGTKPGIVKEIDEPFGKLQNDLDQHSLPKKLHLKIYSMACELSAKQKDNDKAEKWCRSTLELDSQNKEALMHLGEMKLNANDFEGAVRDLEQAFEASGQQDNHIRQLLQKAQQLLKQSKKRDYYKILDVSRDADPRTIKKAYRKKAHEWHPDKYSGELDKNQVESKMADINQAYEVLSDPEKKDQFDNGFDPYDPESAQQQQQYGNPFAHHQQHGNPFAHFGGGSGGNKSYSKQEDEETEPLHNGETIEMAEPGSSSSVTSSDGNVNNNYQPPLYRKLGRLAEEGWTSVANLVVHPPQPRSSTHIDIEDSAPPMPEIKNDIKRKLYLLLEEPASSRSAFWTNVIVSFLIVFSAITTTIETIPSFRSTESNRVWFQLESAMVALFTLEYLLRMFAHSDSFRMLKKFFLSPLSIIDFISIIPFYIEVIAKHDTTYEFRFTILRLFRLLRLFKSYKYSNTIVMTIEVMMMAFRRSGDALSALFFFTVTCVVLFSTLLYFAERGIWDETLQTFVASDGVPSSFDSIPAAFWFVLVTITTTGYGDMVPTTFIGKLITFPAMMFGVLLIALPSIIVGRNFTIVWESMRRRQFSNRMSINPMGGGDDVLASAEQENINTTQFESPATTSTTQRPDENFGLLPNNGEDEILGQIQALMQLTVQNQVAINKIINTLERQGTALSLLTAVENSTTSTSYNNKGKSPLLSREENDPFTD</sequence>
<keyword evidence="4 14" id="KW-0732">Signal</keyword>
<dbReference type="EMBL" id="JAEPRC010000466">
    <property type="protein sequence ID" value="KAG2196630.1"/>
    <property type="molecule type" value="Genomic_DNA"/>
</dbReference>
<keyword evidence="3 13" id="KW-0812">Transmembrane</keyword>
<dbReference type="InterPro" id="IPR036869">
    <property type="entry name" value="J_dom_sf"/>
</dbReference>
<feature type="compositionally biased region" description="Basic and acidic residues" evidence="12">
    <location>
        <begin position="976"/>
        <end position="985"/>
    </location>
</feature>
<feature type="compositionally biased region" description="Polar residues" evidence="12">
    <location>
        <begin position="960"/>
        <end position="970"/>
    </location>
</feature>
<feature type="region of interest" description="Disordered" evidence="12">
    <location>
        <begin position="960"/>
        <end position="985"/>
    </location>
</feature>
<dbReference type="GO" id="GO:0005216">
    <property type="term" value="F:monoatomic ion channel activity"/>
    <property type="evidence" value="ECO:0007669"/>
    <property type="project" value="InterPro"/>
</dbReference>
<dbReference type="InterPro" id="IPR001623">
    <property type="entry name" value="DnaJ_domain"/>
</dbReference>
<reference evidence="16" key="1">
    <citation type="submission" date="2020-12" db="EMBL/GenBank/DDBJ databases">
        <title>Metabolic potential, ecology and presence of endohyphal bacteria is reflected in genomic diversity of Mucoromycotina.</title>
        <authorList>
            <person name="Muszewska A."/>
            <person name="Okrasinska A."/>
            <person name="Steczkiewicz K."/>
            <person name="Drgas O."/>
            <person name="Orlowska M."/>
            <person name="Perlinska-Lenart U."/>
            <person name="Aleksandrzak-Piekarczyk T."/>
            <person name="Szatraj K."/>
            <person name="Zielenkiewicz U."/>
            <person name="Pilsyk S."/>
            <person name="Malc E."/>
            <person name="Mieczkowski P."/>
            <person name="Kruszewska J.S."/>
            <person name="Biernat P."/>
            <person name="Pawlowska J."/>
        </authorList>
    </citation>
    <scope>NUCLEOTIDE SEQUENCE</scope>
    <source>
        <strain evidence="16">CBS 226.32</strain>
    </source>
</reference>
<dbReference type="Gene3D" id="1.10.287.110">
    <property type="entry name" value="DnaJ domain"/>
    <property type="match status" value="1"/>
</dbReference>